<feature type="transmembrane region" description="Helical" evidence="4">
    <location>
        <begin position="290"/>
        <end position="312"/>
    </location>
</feature>
<evidence type="ECO:0000256" key="1">
    <source>
        <dbReference type="ARBA" id="ARBA00022692"/>
    </source>
</evidence>
<keyword evidence="6" id="KW-1185">Reference proteome</keyword>
<dbReference type="Pfam" id="PF07690">
    <property type="entry name" value="MFS_1"/>
    <property type="match status" value="1"/>
</dbReference>
<dbReference type="NCBIfam" id="NF033734">
    <property type="entry name" value="MFS_ArsJ"/>
    <property type="match status" value="1"/>
</dbReference>
<reference evidence="5 6" key="1">
    <citation type="submission" date="2023-12" db="EMBL/GenBank/DDBJ databases">
        <title>Whole-genome sequencing of halo(alkali)philic microorganisms from hypersaline lakes.</title>
        <authorList>
            <person name="Sorokin D.Y."/>
            <person name="Merkel A.Y."/>
            <person name="Messina E."/>
            <person name="Yakimov M."/>
        </authorList>
    </citation>
    <scope>NUCLEOTIDE SEQUENCE [LARGE SCALE GENOMIC DNA]</scope>
    <source>
        <strain evidence="5 6">AB-CW1</strain>
    </source>
</reference>
<dbReference type="GO" id="GO:0022857">
    <property type="term" value="F:transmembrane transporter activity"/>
    <property type="evidence" value="ECO:0007669"/>
    <property type="project" value="InterPro"/>
</dbReference>
<feature type="transmembrane region" description="Helical" evidence="4">
    <location>
        <begin position="84"/>
        <end position="108"/>
    </location>
</feature>
<feature type="transmembrane region" description="Helical" evidence="4">
    <location>
        <begin position="257"/>
        <end position="278"/>
    </location>
</feature>
<feature type="transmembrane region" description="Helical" evidence="4">
    <location>
        <begin position="52"/>
        <end position="72"/>
    </location>
</feature>
<feature type="transmembrane region" description="Helical" evidence="4">
    <location>
        <begin position="152"/>
        <end position="169"/>
    </location>
</feature>
<organism evidence="5 6">
    <name type="scientific">Natronospira elongata</name>
    <dbReference type="NCBI Taxonomy" id="3110268"/>
    <lineage>
        <taxon>Bacteria</taxon>
        <taxon>Pseudomonadati</taxon>
        <taxon>Pseudomonadota</taxon>
        <taxon>Gammaproteobacteria</taxon>
        <taxon>Natronospirales</taxon>
        <taxon>Natronospiraceae</taxon>
        <taxon>Natronospira</taxon>
    </lineage>
</organism>
<dbReference type="PANTHER" id="PTHR23547">
    <property type="entry name" value="MAJOR FACILITATOR SUPERFAMILY DOMAIN, GENERAL SUBSTRATE TRANSPORTER"/>
    <property type="match status" value="1"/>
</dbReference>
<comment type="caution">
    <text evidence="5">The sequence shown here is derived from an EMBL/GenBank/DDBJ whole genome shotgun (WGS) entry which is preliminary data.</text>
</comment>
<feature type="transmembrane region" description="Helical" evidence="4">
    <location>
        <begin position="353"/>
        <end position="373"/>
    </location>
</feature>
<dbReference type="EMBL" id="JAYGII010000055">
    <property type="protein sequence ID" value="MEA5446766.1"/>
    <property type="molecule type" value="Genomic_DNA"/>
</dbReference>
<feature type="transmembrane region" description="Helical" evidence="4">
    <location>
        <begin position="379"/>
        <end position="401"/>
    </location>
</feature>
<proteinExistence type="predicted"/>
<dbReference type="InterPro" id="IPR036259">
    <property type="entry name" value="MFS_trans_sf"/>
</dbReference>
<dbReference type="InterPro" id="IPR047769">
    <property type="entry name" value="MFS_ArsJ"/>
</dbReference>
<feature type="transmembrane region" description="Helical" evidence="4">
    <location>
        <begin position="318"/>
        <end position="341"/>
    </location>
</feature>
<evidence type="ECO:0000313" key="6">
    <source>
        <dbReference type="Proteomes" id="UP001302316"/>
    </source>
</evidence>
<protein>
    <submittedName>
        <fullName evidence="5">Organoarsenical effux MFS transporter ArsJ</fullName>
    </submittedName>
</protein>
<name>A0AAP6JHD4_9GAMM</name>
<dbReference type="Gene3D" id="1.20.1250.20">
    <property type="entry name" value="MFS general substrate transporter like domains"/>
    <property type="match status" value="2"/>
</dbReference>
<keyword evidence="2 4" id="KW-1133">Transmembrane helix</keyword>
<sequence length="420" mass="45274">MDQLKQLPEGVRQYMVVTMAYWSFTLTDGALRMMVLLYFYQLGFSAFEVAMLFVLYELFGVITNLLGGWIGARFGLHRTLFAGMLLQIVALLMLTVPEAWLGVVYVMLAQALSGIAKDLNKMSAKSSVKLLVPEGQSGRLFKWVAALTGSKNALKGVGFFIGSALLAWIGFRAGMLAMAAWIGIFLLLSLLLLRRGLGQAKMATPFSRLLSKSPAVNFLSAARFFLFGARDIWFVVALPVFLHGVLGWSHVQIGSFMALWVIGYGIVQSLAPRFLRLAGDDSARRGKRAAVLWAILLAASPALIALGLAQGLSPAETLIIGLGIFGFLFALNSSLHSWLILEHARADGVSLDVGFYYMANAAGRLVGTVLSGLVYQQQGLIACLVAATAFILLSALLAMALPGGNGSRKQRLQSGNATQT</sequence>
<keyword evidence="1 4" id="KW-0812">Transmembrane</keyword>
<evidence type="ECO:0000256" key="2">
    <source>
        <dbReference type="ARBA" id="ARBA00022989"/>
    </source>
</evidence>
<dbReference type="AlphaFoldDB" id="A0AAP6JHD4"/>
<dbReference type="Proteomes" id="UP001302316">
    <property type="component" value="Unassembled WGS sequence"/>
</dbReference>
<evidence type="ECO:0000256" key="3">
    <source>
        <dbReference type="ARBA" id="ARBA00023136"/>
    </source>
</evidence>
<feature type="transmembrane region" description="Helical" evidence="4">
    <location>
        <begin position="175"/>
        <end position="193"/>
    </location>
</feature>
<dbReference type="PANTHER" id="PTHR23547:SF1">
    <property type="entry name" value="MAJOR FACILITATOR SUPERFAMILY MFS_1"/>
    <property type="match status" value="1"/>
</dbReference>
<feature type="transmembrane region" description="Helical" evidence="4">
    <location>
        <begin position="20"/>
        <end position="40"/>
    </location>
</feature>
<evidence type="ECO:0000313" key="5">
    <source>
        <dbReference type="EMBL" id="MEA5446766.1"/>
    </source>
</evidence>
<dbReference type="SUPFAM" id="SSF103473">
    <property type="entry name" value="MFS general substrate transporter"/>
    <property type="match status" value="1"/>
</dbReference>
<accession>A0AAP6JHD4</accession>
<gene>
    <name evidence="5" type="primary">arsJ</name>
    <name evidence="5" type="ORF">VCB98_13145</name>
</gene>
<keyword evidence="3 4" id="KW-0472">Membrane</keyword>
<dbReference type="InterPro" id="IPR011701">
    <property type="entry name" value="MFS"/>
</dbReference>
<evidence type="ECO:0000256" key="4">
    <source>
        <dbReference type="SAM" id="Phobius"/>
    </source>
</evidence>